<dbReference type="CDD" id="cd16913">
    <property type="entry name" value="YkuD_like"/>
    <property type="match status" value="1"/>
</dbReference>
<evidence type="ECO:0000256" key="9">
    <source>
        <dbReference type="PROSITE-ProRule" id="PRU01373"/>
    </source>
</evidence>
<dbReference type="GO" id="GO:0008360">
    <property type="term" value="P:regulation of cell shape"/>
    <property type="evidence" value="ECO:0007669"/>
    <property type="project" value="UniProtKB-UniRule"/>
</dbReference>
<dbReference type="InterPro" id="IPR012854">
    <property type="entry name" value="Cu_amine_oxidase-like_N"/>
</dbReference>
<evidence type="ECO:0000313" key="13">
    <source>
        <dbReference type="Proteomes" id="UP000070352"/>
    </source>
</evidence>
<keyword evidence="13" id="KW-1185">Reference proteome</keyword>
<keyword evidence="7 9" id="KW-0961">Cell wall biogenesis/degradation</keyword>
<dbReference type="GO" id="GO:0071555">
    <property type="term" value="P:cell wall organization"/>
    <property type="evidence" value="ECO:0007669"/>
    <property type="project" value="UniProtKB-UniRule"/>
</dbReference>
<dbReference type="AlphaFoldDB" id="A0A135L4F6"/>
<reference evidence="12 13" key="1">
    <citation type="submission" date="2016-02" db="EMBL/GenBank/DDBJ databases">
        <title>Draft Genome for Tepidibacillus decaturensis nov. sp. Strain Z9, an Anaerobic, Moderately Thermophilic and Heterotrophic Bacterium from Deep Subsurface of the Illinois Basin, USA.</title>
        <authorList>
            <person name="Dong Y."/>
            <person name="Chang J.Y."/>
            <person name="Sanford R."/>
            <person name="Fouke B.W."/>
        </authorList>
    </citation>
    <scope>NUCLEOTIDE SEQUENCE [LARGE SCALE GENOMIC DNA]</scope>
    <source>
        <strain evidence="12 13">Z9</strain>
    </source>
</reference>
<dbReference type="PANTHER" id="PTHR30582">
    <property type="entry name" value="L,D-TRANSPEPTIDASE"/>
    <property type="match status" value="1"/>
</dbReference>
<dbReference type="InterPro" id="IPR036582">
    <property type="entry name" value="Mao_N_sf"/>
</dbReference>
<feature type="chain" id="PRO_5007466292" description="L,D-TPase catalytic domain-containing protein" evidence="10">
    <location>
        <begin position="24"/>
        <end position="426"/>
    </location>
</feature>
<evidence type="ECO:0000256" key="4">
    <source>
        <dbReference type="ARBA" id="ARBA00022801"/>
    </source>
</evidence>
<dbReference type="FunFam" id="2.40.440.10:FF:000003">
    <property type="entry name" value="L,D-transpeptidase YciB"/>
    <property type="match status" value="1"/>
</dbReference>
<dbReference type="InterPro" id="IPR038063">
    <property type="entry name" value="Transpep_catalytic_dom"/>
</dbReference>
<keyword evidence="3" id="KW-0808">Transferase</keyword>
<accession>A0A135L4F6</accession>
<dbReference type="EMBL" id="LSKU01000001">
    <property type="protein sequence ID" value="KXG43895.1"/>
    <property type="molecule type" value="Genomic_DNA"/>
</dbReference>
<proteinExistence type="inferred from homology"/>
<keyword evidence="10" id="KW-0732">Signal</keyword>
<name>A0A135L4F6_9BACI</name>
<dbReference type="PROSITE" id="PS52029">
    <property type="entry name" value="LD_TPASE"/>
    <property type="match status" value="1"/>
</dbReference>
<dbReference type="Pfam" id="PF07833">
    <property type="entry name" value="Cu_amine_oxidN1"/>
    <property type="match status" value="2"/>
</dbReference>
<dbReference type="OrthoDB" id="9787225at2"/>
<evidence type="ECO:0000259" key="11">
    <source>
        <dbReference type="PROSITE" id="PS52029"/>
    </source>
</evidence>
<dbReference type="PANTHER" id="PTHR30582:SF4">
    <property type="entry name" value="L,D-TRANSPEPTIDASE YQJB-RELATED"/>
    <property type="match status" value="1"/>
</dbReference>
<dbReference type="GO" id="GO:0005576">
    <property type="term" value="C:extracellular region"/>
    <property type="evidence" value="ECO:0007669"/>
    <property type="project" value="TreeGrafter"/>
</dbReference>
<dbReference type="Proteomes" id="UP000070352">
    <property type="component" value="Unassembled WGS sequence"/>
</dbReference>
<evidence type="ECO:0000256" key="3">
    <source>
        <dbReference type="ARBA" id="ARBA00022679"/>
    </source>
</evidence>
<dbReference type="Gene3D" id="2.40.440.10">
    <property type="entry name" value="L,D-transpeptidase catalytic domain-like"/>
    <property type="match status" value="1"/>
</dbReference>
<protein>
    <recommendedName>
        <fullName evidence="11">L,D-TPase catalytic domain-containing protein</fullName>
    </recommendedName>
</protein>
<keyword evidence="5 9" id="KW-0133">Cell shape</keyword>
<evidence type="ECO:0000256" key="7">
    <source>
        <dbReference type="ARBA" id="ARBA00023316"/>
    </source>
</evidence>
<feature type="domain" description="L,D-TPase catalytic" evidence="11">
    <location>
        <begin position="29"/>
        <end position="153"/>
    </location>
</feature>
<dbReference type="InterPro" id="IPR005490">
    <property type="entry name" value="LD_TPept_cat_dom"/>
</dbReference>
<comment type="pathway">
    <text evidence="8">Glycan biosynthesis.</text>
</comment>
<evidence type="ECO:0000256" key="8">
    <source>
        <dbReference type="ARBA" id="ARBA00060592"/>
    </source>
</evidence>
<evidence type="ECO:0000256" key="5">
    <source>
        <dbReference type="ARBA" id="ARBA00022960"/>
    </source>
</evidence>
<dbReference type="SUPFAM" id="SSF55383">
    <property type="entry name" value="Copper amine oxidase, domain N"/>
    <property type="match status" value="2"/>
</dbReference>
<dbReference type="GO" id="GO:0018104">
    <property type="term" value="P:peptidoglycan-protein cross-linking"/>
    <property type="evidence" value="ECO:0007669"/>
    <property type="project" value="TreeGrafter"/>
</dbReference>
<feature type="signal peptide" evidence="10">
    <location>
        <begin position="1"/>
        <end position="23"/>
    </location>
</feature>
<comment type="pathway">
    <text evidence="1 9">Cell wall biogenesis; peptidoglycan biosynthesis.</text>
</comment>
<dbReference type="UniPathway" id="UPA00219"/>
<dbReference type="Pfam" id="PF03734">
    <property type="entry name" value="YkuD"/>
    <property type="match status" value="1"/>
</dbReference>
<gene>
    <name evidence="12" type="ORF">U473_07665</name>
</gene>
<dbReference type="RefSeq" id="WP_068724969.1">
    <property type="nucleotide sequence ID" value="NZ_LSKU01000001.1"/>
</dbReference>
<evidence type="ECO:0000256" key="2">
    <source>
        <dbReference type="ARBA" id="ARBA00005992"/>
    </source>
</evidence>
<feature type="active site" description="Nucleophile" evidence="9">
    <location>
        <position position="129"/>
    </location>
</feature>
<evidence type="ECO:0000256" key="1">
    <source>
        <dbReference type="ARBA" id="ARBA00004752"/>
    </source>
</evidence>
<dbReference type="SUPFAM" id="SSF141523">
    <property type="entry name" value="L,D-transpeptidase catalytic domain-like"/>
    <property type="match status" value="1"/>
</dbReference>
<organism evidence="12 13">
    <name type="scientific">Tepidibacillus decaturensis</name>
    <dbReference type="NCBI Taxonomy" id="1413211"/>
    <lineage>
        <taxon>Bacteria</taxon>
        <taxon>Bacillati</taxon>
        <taxon>Bacillota</taxon>
        <taxon>Bacilli</taxon>
        <taxon>Bacillales</taxon>
        <taxon>Bacillaceae</taxon>
        <taxon>Tepidibacillus</taxon>
    </lineage>
</organism>
<keyword evidence="4" id="KW-0378">Hydrolase</keyword>
<evidence type="ECO:0000256" key="10">
    <source>
        <dbReference type="SAM" id="SignalP"/>
    </source>
</evidence>
<keyword evidence="6 9" id="KW-0573">Peptidoglycan synthesis</keyword>
<evidence type="ECO:0000256" key="6">
    <source>
        <dbReference type="ARBA" id="ARBA00022984"/>
    </source>
</evidence>
<evidence type="ECO:0000313" key="12">
    <source>
        <dbReference type="EMBL" id="KXG43895.1"/>
    </source>
</evidence>
<sequence>MKIKVFMLALFFFMTSSPLFVQAEETQNHYIIINKTTNKLAYFVGTELKKVFPVATGRKAEYTPEGSFKIVQKIKNRPYYKLNIPGGDPKNPLGPRWMGFDARGTNGDTYGIHGNSNPLSIGTYASAGCVRMNNDDVIWLFDQVPIGAKVYIVSSKKGFLQLAGDFGYKVTSSAITLNETLSIDININLDHQPFSLPKNNPSVLKDRHILLPLKPLMGRLGYQLTWDAATNQVHIANQKQDFTIQINKNTIHKKDKAIELDIAPTIINGSTYISPKTLGILLESQMNWDEKNLIIDIYTIPTPSIQLDNGTFFALPENYHSYVRNNRLMVPLKPIADQFGYLIQWDSSSNRIGLAHPQKNSTLSIQINQSDLIKNGQLYSLDVAPELQENSTYISLQTLQVWLDLQLEWNQEQNIIQMVVNVEKST</sequence>
<comment type="caution">
    <text evidence="12">The sequence shown here is derived from an EMBL/GenBank/DDBJ whole genome shotgun (WGS) entry which is preliminary data.</text>
</comment>
<comment type="similarity">
    <text evidence="2">Belongs to the YkuD family.</text>
</comment>
<dbReference type="GO" id="GO:0016740">
    <property type="term" value="F:transferase activity"/>
    <property type="evidence" value="ECO:0007669"/>
    <property type="project" value="UniProtKB-KW"/>
</dbReference>
<dbReference type="InterPro" id="IPR050979">
    <property type="entry name" value="LD-transpeptidase"/>
</dbReference>
<dbReference type="Gene3D" id="3.30.457.10">
    <property type="entry name" value="Copper amine oxidase-like, N-terminal domain"/>
    <property type="match status" value="2"/>
</dbReference>
<feature type="active site" description="Proton donor/acceptor" evidence="9">
    <location>
        <position position="113"/>
    </location>
</feature>
<dbReference type="GO" id="GO:0071972">
    <property type="term" value="F:peptidoglycan L,D-transpeptidase activity"/>
    <property type="evidence" value="ECO:0007669"/>
    <property type="project" value="TreeGrafter"/>
</dbReference>